<dbReference type="InterPro" id="IPR022927">
    <property type="entry name" value="RppH"/>
</dbReference>
<protein>
    <recommendedName>
        <fullName evidence="4">RNA pyrophosphohydrolase</fullName>
        <ecNumber evidence="4">3.6.1.-</ecNumber>
    </recommendedName>
    <alternativeName>
        <fullName evidence="4">(Di)nucleoside polyphosphate hydrolase</fullName>
    </alternativeName>
</protein>
<dbReference type="Proteomes" id="UP000236286">
    <property type="component" value="Unassembled WGS sequence"/>
</dbReference>
<dbReference type="GO" id="GO:0019693">
    <property type="term" value="P:ribose phosphate metabolic process"/>
    <property type="evidence" value="ECO:0007669"/>
    <property type="project" value="TreeGrafter"/>
</dbReference>
<dbReference type="EC" id="3.6.1.-" evidence="4"/>
<evidence type="ECO:0000259" key="5">
    <source>
        <dbReference type="PROSITE" id="PS51462"/>
    </source>
</evidence>
<evidence type="ECO:0000256" key="2">
    <source>
        <dbReference type="ARBA" id="ARBA00001946"/>
    </source>
</evidence>
<comment type="caution">
    <text evidence="6">The sequence shown here is derived from an EMBL/GenBank/DDBJ whole genome shotgun (WGS) entry which is preliminary data.</text>
</comment>
<dbReference type="InterPro" id="IPR020476">
    <property type="entry name" value="Nudix_hydrolase"/>
</dbReference>
<dbReference type="PRINTS" id="PR00502">
    <property type="entry name" value="NUDIXFAMILY"/>
</dbReference>
<dbReference type="GO" id="GO:0034432">
    <property type="term" value="F:bis(5'-adenosyl)-pentaphosphatase activity"/>
    <property type="evidence" value="ECO:0007669"/>
    <property type="project" value="TreeGrafter"/>
</dbReference>
<dbReference type="HAMAP" id="MF_00298">
    <property type="entry name" value="Nudix_RppH"/>
    <property type="match status" value="1"/>
</dbReference>
<dbReference type="SUPFAM" id="SSF55811">
    <property type="entry name" value="Nudix"/>
    <property type="match status" value="1"/>
</dbReference>
<feature type="domain" description="Nudix hydrolase" evidence="5">
    <location>
        <begin position="6"/>
        <end position="159"/>
    </location>
</feature>
<accession>A0A2J7TGW1</accession>
<comment type="similarity">
    <text evidence="4">Belongs to the Nudix hydrolase family. RppH subfamily.</text>
</comment>
<dbReference type="GO" id="GO:0008893">
    <property type="term" value="F:guanosine-3',5'-bis(diphosphate) 3'-diphosphatase activity"/>
    <property type="evidence" value="ECO:0007669"/>
    <property type="project" value="TreeGrafter"/>
</dbReference>
<dbReference type="PROSITE" id="PS00893">
    <property type="entry name" value="NUDIX_BOX"/>
    <property type="match status" value="1"/>
</dbReference>
<gene>
    <name evidence="4" type="primary">rppH</name>
    <name evidence="4" type="synonym">nudH</name>
    <name evidence="6" type="ORF">CR492_10430</name>
</gene>
<dbReference type="GO" id="GO:0006753">
    <property type="term" value="P:nucleoside phosphate metabolic process"/>
    <property type="evidence" value="ECO:0007669"/>
    <property type="project" value="TreeGrafter"/>
</dbReference>
<evidence type="ECO:0000256" key="1">
    <source>
        <dbReference type="ARBA" id="ARBA00001936"/>
    </source>
</evidence>
<organism evidence="6 7">
    <name type="scientific">Methylocella silvestris</name>
    <dbReference type="NCBI Taxonomy" id="199596"/>
    <lineage>
        <taxon>Bacteria</taxon>
        <taxon>Pseudomonadati</taxon>
        <taxon>Pseudomonadota</taxon>
        <taxon>Alphaproteobacteria</taxon>
        <taxon>Hyphomicrobiales</taxon>
        <taxon>Beijerinckiaceae</taxon>
        <taxon>Methylocella</taxon>
    </lineage>
</organism>
<evidence type="ECO:0000313" key="6">
    <source>
        <dbReference type="EMBL" id="PNG26003.1"/>
    </source>
</evidence>
<dbReference type="InterPro" id="IPR000086">
    <property type="entry name" value="NUDIX_hydrolase_dom"/>
</dbReference>
<dbReference type="OrthoDB" id="9816040at2"/>
<keyword evidence="3 4" id="KW-0378">Hydrolase</keyword>
<dbReference type="PANTHER" id="PTHR11839:SF22">
    <property type="entry name" value="NUDIX HYDROLASE 26, CHLOROPLASTIC"/>
    <property type="match status" value="1"/>
</dbReference>
<evidence type="ECO:0000256" key="3">
    <source>
        <dbReference type="ARBA" id="ARBA00022801"/>
    </source>
</evidence>
<dbReference type="Pfam" id="PF00293">
    <property type="entry name" value="NUDIX"/>
    <property type="match status" value="1"/>
</dbReference>
<dbReference type="EMBL" id="PDZR01000010">
    <property type="protein sequence ID" value="PNG26003.1"/>
    <property type="molecule type" value="Genomic_DNA"/>
</dbReference>
<name>A0A2J7TGW1_METSI</name>
<dbReference type="PROSITE" id="PS51462">
    <property type="entry name" value="NUDIX"/>
    <property type="match status" value="1"/>
</dbReference>
<reference evidence="6 7" key="1">
    <citation type="submission" date="2017-10" db="EMBL/GenBank/DDBJ databases">
        <title>Genome announcement of Methylocella silvestris TVC from permafrost.</title>
        <authorList>
            <person name="Wang J."/>
            <person name="Geng K."/>
            <person name="Ul-Haque F."/>
            <person name="Crombie A.T."/>
            <person name="Street L.E."/>
            <person name="Wookey P.A."/>
            <person name="Murrell J.C."/>
            <person name="Pratscher J."/>
        </authorList>
    </citation>
    <scope>NUCLEOTIDE SEQUENCE [LARGE SCALE GENOMIC DNA]</scope>
    <source>
        <strain evidence="6 7">TVC</strain>
    </source>
</reference>
<dbReference type="Gene3D" id="3.90.79.10">
    <property type="entry name" value="Nucleoside Triphosphate Pyrophosphohydrolase"/>
    <property type="match status" value="1"/>
</dbReference>
<evidence type="ECO:0000256" key="4">
    <source>
        <dbReference type="HAMAP-Rule" id="MF_00298"/>
    </source>
</evidence>
<comment type="cofactor">
    <cofactor evidence="1">
        <name>Mn(2+)</name>
        <dbReference type="ChEBI" id="CHEBI:29035"/>
    </cofactor>
</comment>
<dbReference type="AlphaFoldDB" id="A0A2J7TGW1"/>
<comment type="function">
    <text evidence="4">Accelerates the degradation of transcripts by removing pyrophosphate from the 5'-end of triphosphorylated RNA, leading to a more labile monophosphorylated state that can stimulate subsequent ribonuclease cleavage.</text>
</comment>
<sequence>MTQFGNYRPCVGIMLLNRDGLVFVGRRRTKKPLEQPRIGHEWQMPQGGIDPGEDPFQAALREMREETNVASATLLSESPEWYTYDLPDEFSRKSWKGRFHGQRQKWFAFRFEGDESEIDIETPAGGQRPEFDAWRWTPIDQLVDLIIPFKRKVYERVVENFAHLAAPVEASAQSGHGPG</sequence>
<dbReference type="PANTHER" id="PTHR11839">
    <property type="entry name" value="UDP/ADP-SUGAR PYROPHOSPHATASE"/>
    <property type="match status" value="1"/>
</dbReference>
<comment type="cofactor">
    <cofactor evidence="4">
        <name>a divalent metal cation</name>
        <dbReference type="ChEBI" id="CHEBI:60240"/>
    </cofactor>
</comment>
<feature type="short sequence motif" description="Nudix box" evidence="4">
    <location>
        <begin position="47"/>
        <end position="68"/>
    </location>
</feature>
<dbReference type="CDD" id="cd03671">
    <property type="entry name" value="NUDIX_Ap4A_hydrolase_plant_like"/>
    <property type="match status" value="1"/>
</dbReference>
<dbReference type="NCBIfam" id="NF001938">
    <property type="entry name" value="PRK00714.1-5"/>
    <property type="match status" value="1"/>
</dbReference>
<dbReference type="InterPro" id="IPR020084">
    <property type="entry name" value="NUDIX_hydrolase_CS"/>
</dbReference>
<evidence type="ECO:0000313" key="7">
    <source>
        <dbReference type="Proteomes" id="UP000236286"/>
    </source>
</evidence>
<comment type="cofactor">
    <cofactor evidence="2">
        <name>Mg(2+)</name>
        <dbReference type="ChEBI" id="CHEBI:18420"/>
    </cofactor>
</comment>
<dbReference type="InterPro" id="IPR015797">
    <property type="entry name" value="NUDIX_hydrolase-like_dom_sf"/>
</dbReference>
<proteinExistence type="inferred from homology"/>